<feature type="transmembrane region" description="Helical" evidence="2">
    <location>
        <begin position="158"/>
        <end position="178"/>
    </location>
</feature>
<evidence type="ECO:0000313" key="3">
    <source>
        <dbReference type="EMBL" id="MDO9714307.1"/>
    </source>
</evidence>
<evidence type="ECO:0000256" key="2">
    <source>
        <dbReference type="SAM" id="Phobius"/>
    </source>
</evidence>
<evidence type="ECO:0000313" key="4">
    <source>
        <dbReference type="Proteomes" id="UP001243009"/>
    </source>
</evidence>
<organism evidence="3 4">
    <name type="scientific">Paracraurococcus lichenis</name>
    <dbReference type="NCBI Taxonomy" id="3064888"/>
    <lineage>
        <taxon>Bacteria</taxon>
        <taxon>Pseudomonadati</taxon>
        <taxon>Pseudomonadota</taxon>
        <taxon>Alphaproteobacteria</taxon>
        <taxon>Acetobacterales</taxon>
        <taxon>Roseomonadaceae</taxon>
        <taxon>Paracraurococcus</taxon>
    </lineage>
</organism>
<keyword evidence="4" id="KW-1185">Reference proteome</keyword>
<protein>
    <recommendedName>
        <fullName evidence="5">Yip1 domain-containing protein</fullName>
    </recommendedName>
</protein>
<dbReference type="Proteomes" id="UP001243009">
    <property type="component" value="Unassembled WGS sequence"/>
</dbReference>
<dbReference type="RefSeq" id="WP_305109141.1">
    <property type="nucleotide sequence ID" value="NZ_JAUTWS010000209.1"/>
</dbReference>
<feature type="transmembrane region" description="Helical" evidence="2">
    <location>
        <begin position="122"/>
        <end position="146"/>
    </location>
</feature>
<accession>A0ABT9EDJ5</accession>
<evidence type="ECO:0000256" key="1">
    <source>
        <dbReference type="SAM" id="MobiDB-lite"/>
    </source>
</evidence>
<comment type="caution">
    <text evidence="3">The sequence shown here is derived from an EMBL/GenBank/DDBJ whole genome shotgun (WGS) entry which is preliminary data.</text>
</comment>
<sequence>MPLLNRNGAGDIRGTSNGDTVEETQRQVQTLLSGEAVRTRPDLLNALQAAVQLTFGKLTFGERLKLMGGEILLTVLYCSLVVPVMVRHTPDGLRAIAMAVVPAAIAQSAPPTAAQAAMLVTFGYAAFFVCNVLLIATFAVCLYAALFREPPHAGALTLLRYVLTFAFSTILSLLGFTATRAGMVGH</sequence>
<keyword evidence="2" id="KW-0472">Membrane</keyword>
<gene>
    <name evidence="3" type="ORF">Q7A36_38805</name>
</gene>
<keyword evidence="2" id="KW-1133">Transmembrane helix</keyword>
<evidence type="ECO:0008006" key="5">
    <source>
        <dbReference type="Google" id="ProtNLM"/>
    </source>
</evidence>
<proteinExistence type="predicted"/>
<keyword evidence="2" id="KW-0812">Transmembrane</keyword>
<feature type="region of interest" description="Disordered" evidence="1">
    <location>
        <begin position="1"/>
        <end position="23"/>
    </location>
</feature>
<dbReference type="EMBL" id="JAUTWS010000209">
    <property type="protein sequence ID" value="MDO9714307.1"/>
    <property type="molecule type" value="Genomic_DNA"/>
</dbReference>
<feature type="transmembrane region" description="Helical" evidence="2">
    <location>
        <begin position="66"/>
        <end position="86"/>
    </location>
</feature>
<name>A0ABT9EDJ5_9PROT</name>
<reference evidence="3 4" key="1">
    <citation type="submission" date="2023-08" db="EMBL/GenBank/DDBJ databases">
        <title>The draft genome sequence of Paracraurococcus sp. LOR1-02.</title>
        <authorList>
            <person name="Kingkaew E."/>
            <person name="Tanasupawat S."/>
        </authorList>
    </citation>
    <scope>NUCLEOTIDE SEQUENCE [LARGE SCALE GENOMIC DNA]</scope>
    <source>
        <strain evidence="3 4">LOR1-02</strain>
    </source>
</reference>